<gene>
    <name evidence="2" type="ORF">GGD88_001513</name>
</gene>
<dbReference type="RefSeq" id="WP_184433589.1">
    <property type="nucleotide sequence ID" value="NZ_JACIGI010000009.1"/>
</dbReference>
<dbReference type="InterPro" id="IPR009562">
    <property type="entry name" value="DUF1178"/>
</dbReference>
<reference evidence="2 3" key="1">
    <citation type="submission" date="2020-08" db="EMBL/GenBank/DDBJ databases">
        <title>Genome sequencing of Purple Non-Sulfur Bacteria from various extreme environments.</title>
        <authorList>
            <person name="Mayer M."/>
        </authorList>
    </citation>
    <scope>NUCLEOTIDE SEQUENCE [LARGE SCALE GENOMIC DNA]</scope>
    <source>
        <strain evidence="2 3">JA135</strain>
    </source>
</reference>
<dbReference type="Pfam" id="PF06676">
    <property type="entry name" value="DUF1178"/>
    <property type="match status" value="1"/>
</dbReference>
<accession>A0A7W6WKM9</accession>
<dbReference type="Proteomes" id="UP000555728">
    <property type="component" value="Unassembled WGS sequence"/>
</dbReference>
<feature type="compositionally biased region" description="Low complexity" evidence="1">
    <location>
        <begin position="75"/>
        <end position="117"/>
    </location>
</feature>
<dbReference type="EMBL" id="JACIGI010000009">
    <property type="protein sequence ID" value="MBB4285793.1"/>
    <property type="molecule type" value="Genomic_DNA"/>
</dbReference>
<proteinExistence type="predicted"/>
<evidence type="ECO:0000256" key="1">
    <source>
        <dbReference type="SAM" id="MobiDB-lite"/>
    </source>
</evidence>
<sequence>MILYSLQCDNGHAFEAWFRDSAAYDEQADAGVVTCPLCGSREVAKAVMAPRLARHHGVRETAPPHGAGDPDSAQPAPENAPETAPETGPPAGERPGPTAGAVRGRPAPAGAGLSGASAVAGPSAAAAERVVAALEALRGEIERTCDDVGDRFAEEARRIHYGETEARGIYGQTTPGEAEALRDEGVDFATIPWRRRTDA</sequence>
<evidence type="ECO:0000313" key="2">
    <source>
        <dbReference type="EMBL" id="MBB4285793.1"/>
    </source>
</evidence>
<keyword evidence="3" id="KW-1185">Reference proteome</keyword>
<evidence type="ECO:0000313" key="3">
    <source>
        <dbReference type="Proteomes" id="UP000555728"/>
    </source>
</evidence>
<feature type="region of interest" description="Disordered" evidence="1">
    <location>
        <begin position="52"/>
        <end position="117"/>
    </location>
</feature>
<evidence type="ECO:0008006" key="4">
    <source>
        <dbReference type="Google" id="ProtNLM"/>
    </source>
</evidence>
<name>A0A7W6WKM9_9PROT</name>
<comment type="caution">
    <text evidence="2">The sequence shown here is derived from an EMBL/GenBank/DDBJ whole genome shotgun (WGS) entry which is preliminary data.</text>
</comment>
<dbReference type="AlphaFoldDB" id="A0A7W6WKM9"/>
<organism evidence="2 3">
    <name type="scientific">Roseospira goensis</name>
    <dbReference type="NCBI Taxonomy" id="391922"/>
    <lineage>
        <taxon>Bacteria</taxon>
        <taxon>Pseudomonadati</taxon>
        <taxon>Pseudomonadota</taxon>
        <taxon>Alphaproteobacteria</taxon>
        <taxon>Rhodospirillales</taxon>
        <taxon>Rhodospirillaceae</taxon>
        <taxon>Roseospira</taxon>
    </lineage>
</organism>
<protein>
    <recommendedName>
        <fullName evidence="4">DUF1178 family protein</fullName>
    </recommendedName>
</protein>